<dbReference type="EMBL" id="WJBB01000003">
    <property type="protein sequence ID" value="MBC3796071.1"/>
    <property type="molecule type" value="Genomic_DNA"/>
</dbReference>
<dbReference type="PANTHER" id="PTHR42827">
    <property type="entry name" value="IRON-SULFUR CLUSTER-BINDING PROTEIN-RELATED"/>
    <property type="match status" value="1"/>
</dbReference>
<proteinExistence type="predicted"/>
<dbReference type="PANTHER" id="PTHR42827:SF1">
    <property type="entry name" value="IRON-SULFUR CLUSTER-BINDING PROTEIN"/>
    <property type="match status" value="1"/>
</dbReference>
<dbReference type="RefSeq" id="WP_148602865.1">
    <property type="nucleotide sequence ID" value="NZ_RXYB01000004.1"/>
</dbReference>
<reference evidence="1 2" key="1">
    <citation type="journal article" date="2020" name="mSystems">
        <title>Defining Genomic and Predicted Metabolic Features of the Acetobacterium Genus.</title>
        <authorList>
            <person name="Ross D.E."/>
            <person name="Marshall C.W."/>
            <person name="Gulliver D."/>
            <person name="May H.D."/>
            <person name="Norman R.S."/>
        </authorList>
    </citation>
    <scope>NUCLEOTIDE SEQUENCE [LARGE SCALE GENOMIC DNA]</scope>
    <source>
        <strain evidence="1 2">DSM 9173</strain>
    </source>
</reference>
<evidence type="ECO:0000313" key="1">
    <source>
        <dbReference type="EMBL" id="MBC3796071.1"/>
    </source>
</evidence>
<gene>
    <name evidence="1" type="ORF">GH807_03280</name>
</gene>
<keyword evidence="2" id="KW-1185">Reference proteome</keyword>
<evidence type="ECO:0000313" key="2">
    <source>
        <dbReference type="Proteomes" id="UP000653358"/>
    </source>
</evidence>
<organism evidence="1 2">
    <name type="scientific">Acetobacterium tundrae</name>
    <dbReference type="NCBI Taxonomy" id="132932"/>
    <lineage>
        <taxon>Bacteria</taxon>
        <taxon>Bacillati</taxon>
        <taxon>Bacillota</taxon>
        <taxon>Clostridia</taxon>
        <taxon>Eubacteriales</taxon>
        <taxon>Eubacteriaceae</taxon>
        <taxon>Acetobacterium</taxon>
    </lineage>
</organism>
<protein>
    <submittedName>
        <fullName evidence="1">(Fe-S)-binding protein</fullName>
    </submittedName>
</protein>
<accession>A0ABR6WIP8</accession>
<sequence length="292" mass="32791">MKEIIKAEIFRYVRENENNYSNKFQAPYFDEPLVQFASATDELFSQYKEFIAPEHLTPQEVFDIAYEAEAISPKTVISIVLPVSEIIRQSNRIQKEWASDEWTLLRTFGDDFFIDGLNDHLSRFLNNKGYKTVNPINLKVFKKYINEKGPLSNWSQRHVAFAAGLGTFSINDGFITEKGIAVRLTSLVTEVLIEPDKRKTESHTANCLYLSKGTCKACFKRCPVGAITEKGHDKIVCAQRCYGEESQSRAKAIGGNPKAGSGCGLCQTNIPCEFSNPMGMIKSKDGCNEEAN</sequence>
<comment type="caution">
    <text evidence="1">The sequence shown here is derived from an EMBL/GenBank/DDBJ whole genome shotgun (WGS) entry which is preliminary data.</text>
</comment>
<dbReference type="Proteomes" id="UP000653358">
    <property type="component" value="Unassembled WGS sequence"/>
</dbReference>
<name>A0ABR6WIP8_9FIRM</name>